<organism evidence="1">
    <name type="scientific">Mesocestoides corti</name>
    <name type="common">Flatworm</name>
    <dbReference type="NCBI Taxonomy" id="53468"/>
    <lineage>
        <taxon>Eukaryota</taxon>
        <taxon>Metazoa</taxon>
        <taxon>Spiralia</taxon>
        <taxon>Lophotrochozoa</taxon>
        <taxon>Platyhelminthes</taxon>
        <taxon>Cestoda</taxon>
        <taxon>Eucestoda</taxon>
        <taxon>Cyclophyllidea</taxon>
        <taxon>Mesocestoididae</taxon>
        <taxon>Mesocestoides</taxon>
    </lineage>
</organism>
<name>A0A5K3FVK3_MESCO</name>
<dbReference type="AlphaFoldDB" id="A0A5K3FVK3"/>
<reference evidence="1" key="1">
    <citation type="submission" date="2019-11" db="UniProtKB">
        <authorList>
            <consortium name="WormBaseParasite"/>
        </authorList>
    </citation>
    <scope>IDENTIFICATION</scope>
</reference>
<protein>
    <submittedName>
        <fullName evidence="1">Uncharacterized protein</fullName>
    </submittedName>
</protein>
<evidence type="ECO:0000313" key="1">
    <source>
        <dbReference type="WBParaSite" id="MCU_011974-RA"/>
    </source>
</evidence>
<proteinExistence type="predicted"/>
<sequence>MRIVEVCMRSFQLFPGYPRQANKHLINYLQINTTHRNLVGWTDLRMCQRSVSIGTEEVEGNDDFIGQLQEASPVALFCPRDYRVRRSIVILGQRGLRKCVVLKHIWAKAPETFFNTTSVFEPEDFADEIIFVTGAIWPLALSGLEDAYKSIKKSVGMHTETSDGNSLQHRVAAKSDSTAAAYRRLPQTPRRNNPRLSSDLLSCARRTVKSGRIPIAVIGPSVLSEWRASAELAAFVVLLQPAGVKDFALAAPQDVDICLTHTPGDPAKTASTIVEAFESINTGCGRSAIPWIPASWISTNPRPISSV</sequence>
<dbReference type="WBParaSite" id="MCU_011974-RA">
    <property type="protein sequence ID" value="MCU_011974-RA"/>
    <property type="gene ID" value="MCU_011974"/>
</dbReference>
<accession>A0A5K3FVK3</accession>